<organism evidence="1">
    <name type="scientific">Rhizophora mucronata</name>
    <name type="common">Asiatic mangrove</name>
    <dbReference type="NCBI Taxonomy" id="61149"/>
    <lineage>
        <taxon>Eukaryota</taxon>
        <taxon>Viridiplantae</taxon>
        <taxon>Streptophyta</taxon>
        <taxon>Embryophyta</taxon>
        <taxon>Tracheophyta</taxon>
        <taxon>Spermatophyta</taxon>
        <taxon>Magnoliopsida</taxon>
        <taxon>eudicotyledons</taxon>
        <taxon>Gunneridae</taxon>
        <taxon>Pentapetalae</taxon>
        <taxon>rosids</taxon>
        <taxon>fabids</taxon>
        <taxon>Malpighiales</taxon>
        <taxon>Rhizophoraceae</taxon>
        <taxon>Rhizophora</taxon>
    </lineage>
</organism>
<name>A0A2P2Q9P8_RHIMU</name>
<protein>
    <submittedName>
        <fullName evidence="1">Uncharacterized protein</fullName>
    </submittedName>
</protein>
<sequence>MSKTARRVMIFLWTNF</sequence>
<dbReference type="EMBL" id="GGEC01083226">
    <property type="protein sequence ID" value="MBX63710.1"/>
    <property type="molecule type" value="Transcribed_RNA"/>
</dbReference>
<proteinExistence type="predicted"/>
<evidence type="ECO:0000313" key="1">
    <source>
        <dbReference type="EMBL" id="MBX63710.1"/>
    </source>
</evidence>
<reference evidence="1" key="1">
    <citation type="submission" date="2018-02" db="EMBL/GenBank/DDBJ databases">
        <title>Rhizophora mucronata_Transcriptome.</title>
        <authorList>
            <person name="Meera S.P."/>
            <person name="Sreeshan A."/>
            <person name="Augustine A."/>
        </authorList>
    </citation>
    <scope>NUCLEOTIDE SEQUENCE</scope>
    <source>
        <tissue evidence="1">Leaf</tissue>
    </source>
</reference>
<accession>A0A2P2Q9P8</accession>
<dbReference type="AlphaFoldDB" id="A0A2P2Q9P8"/>